<protein>
    <submittedName>
        <fullName evidence="2">Uncharacterized protein</fullName>
    </submittedName>
</protein>
<gene>
    <name evidence="2" type="ORF">PXEA_LOCUS13341</name>
</gene>
<evidence type="ECO:0000256" key="1">
    <source>
        <dbReference type="SAM" id="MobiDB-lite"/>
    </source>
</evidence>
<comment type="caution">
    <text evidence="2">The sequence shown here is derived from an EMBL/GenBank/DDBJ whole genome shotgun (WGS) entry which is preliminary data.</text>
</comment>
<feature type="region of interest" description="Disordered" evidence="1">
    <location>
        <begin position="23"/>
        <end position="74"/>
    </location>
</feature>
<name>A0A448WTH7_9PLAT</name>
<proteinExistence type="predicted"/>
<dbReference type="Proteomes" id="UP000784294">
    <property type="component" value="Unassembled WGS sequence"/>
</dbReference>
<evidence type="ECO:0000313" key="2">
    <source>
        <dbReference type="EMBL" id="VEL19901.1"/>
    </source>
</evidence>
<dbReference type="AlphaFoldDB" id="A0A448WTH7"/>
<organism evidence="2 3">
    <name type="scientific">Protopolystoma xenopodis</name>
    <dbReference type="NCBI Taxonomy" id="117903"/>
    <lineage>
        <taxon>Eukaryota</taxon>
        <taxon>Metazoa</taxon>
        <taxon>Spiralia</taxon>
        <taxon>Lophotrochozoa</taxon>
        <taxon>Platyhelminthes</taxon>
        <taxon>Monogenea</taxon>
        <taxon>Polyopisthocotylea</taxon>
        <taxon>Polystomatidea</taxon>
        <taxon>Polystomatidae</taxon>
        <taxon>Protopolystoma</taxon>
    </lineage>
</organism>
<accession>A0A448WTH7</accession>
<dbReference type="EMBL" id="CAAALY010043804">
    <property type="protein sequence ID" value="VEL19901.1"/>
    <property type="molecule type" value="Genomic_DNA"/>
</dbReference>
<keyword evidence="3" id="KW-1185">Reference proteome</keyword>
<evidence type="ECO:0000313" key="3">
    <source>
        <dbReference type="Proteomes" id="UP000784294"/>
    </source>
</evidence>
<sequence length="74" mass="7923">MDITAQTTCTNGQVMQATDASRVKAAKQISRPEDSTRYTMPAPGSLAYASKGANTEKNDAQTTDFGLDGHWQGK</sequence>
<reference evidence="2" key="1">
    <citation type="submission" date="2018-11" db="EMBL/GenBank/DDBJ databases">
        <authorList>
            <consortium name="Pathogen Informatics"/>
        </authorList>
    </citation>
    <scope>NUCLEOTIDE SEQUENCE</scope>
</reference>